<dbReference type="HOGENOM" id="CLU_290587_0_0_1"/>
<dbReference type="OMA" id="GWFEMMG"/>
<feature type="transmembrane region" description="Helical" evidence="1">
    <location>
        <begin position="12"/>
        <end position="35"/>
    </location>
</feature>
<evidence type="ECO:0000313" key="2">
    <source>
        <dbReference type="EMBL" id="EFP03623.1"/>
    </source>
</evidence>
<feature type="transmembrane region" description="Helical" evidence="1">
    <location>
        <begin position="630"/>
        <end position="655"/>
    </location>
</feature>
<dbReference type="InParanoid" id="E3MJP7"/>
<dbReference type="CDD" id="cd16021">
    <property type="entry name" value="ALP_like"/>
    <property type="match status" value="2"/>
</dbReference>
<dbReference type="InterPro" id="IPR017850">
    <property type="entry name" value="Alkaline_phosphatase_core_sf"/>
</dbReference>
<dbReference type="OrthoDB" id="5862419at2759"/>
<dbReference type="PANTHER" id="PTHR10974">
    <property type="entry name" value="FI08016P-RELATED"/>
    <property type="match status" value="1"/>
</dbReference>
<dbReference type="Gene3D" id="3.40.720.10">
    <property type="entry name" value="Alkaline Phosphatase, subunit A"/>
    <property type="match status" value="1"/>
</dbReference>
<dbReference type="Pfam" id="PF02995">
    <property type="entry name" value="DUF229"/>
    <property type="match status" value="2"/>
</dbReference>
<dbReference type="InterPro" id="IPR004245">
    <property type="entry name" value="DUF229"/>
</dbReference>
<dbReference type="Proteomes" id="UP000008281">
    <property type="component" value="Unassembled WGS sequence"/>
</dbReference>
<gene>
    <name evidence="2" type="ORF">CRE_19249</name>
</gene>
<keyword evidence="1" id="KW-0812">Transmembrane</keyword>
<dbReference type="eggNOG" id="KOG0842">
    <property type="taxonomic scope" value="Eukaryota"/>
</dbReference>
<evidence type="ECO:0000256" key="1">
    <source>
        <dbReference type="SAM" id="Phobius"/>
    </source>
</evidence>
<dbReference type="GO" id="GO:0005615">
    <property type="term" value="C:extracellular space"/>
    <property type="evidence" value="ECO:0007669"/>
    <property type="project" value="TreeGrafter"/>
</dbReference>
<protein>
    <submittedName>
        <fullName evidence="2">Uncharacterized protein</fullName>
    </submittedName>
</protein>
<keyword evidence="1" id="KW-0472">Membrane</keyword>
<reference evidence="2" key="1">
    <citation type="submission" date="2007-07" db="EMBL/GenBank/DDBJ databases">
        <title>PCAP assembly of the Caenorhabditis remanei genome.</title>
        <authorList>
            <consortium name="The Caenorhabditis remanei Sequencing Consortium"/>
            <person name="Wilson R.K."/>
        </authorList>
    </citation>
    <scope>NUCLEOTIDE SEQUENCE [LARGE SCALE GENOMIC DNA]</scope>
    <source>
        <strain evidence="2">PB4641</strain>
    </source>
</reference>
<dbReference type="STRING" id="31234.E3MJP7"/>
<dbReference type="EMBL" id="DS268450">
    <property type="protein sequence ID" value="EFP03623.1"/>
    <property type="molecule type" value="Genomic_DNA"/>
</dbReference>
<name>E3MJP7_CAERE</name>
<keyword evidence="1" id="KW-1133">Transmembrane helix</keyword>
<proteinExistence type="predicted"/>
<organism evidence="3">
    <name type="scientific">Caenorhabditis remanei</name>
    <name type="common">Caenorhabditis vulgaris</name>
    <dbReference type="NCBI Taxonomy" id="31234"/>
    <lineage>
        <taxon>Eukaryota</taxon>
        <taxon>Metazoa</taxon>
        <taxon>Ecdysozoa</taxon>
        <taxon>Nematoda</taxon>
        <taxon>Chromadorea</taxon>
        <taxon>Rhabditida</taxon>
        <taxon>Rhabditina</taxon>
        <taxon>Rhabditomorpha</taxon>
        <taxon>Rhabditoidea</taxon>
        <taxon>Rhabditidae</taxon>
        <taxon>Peloderinae</taxon>
        <taxon>Caenorhabditis</taxon>
    </lineage>
</organism>
<dbReference type="AlphaFoldDB" id="E3MJP7"/>
<dbReference type="PANTHER" id="PTHR10974:SF75">
    <property type="entry name" value="SULFATASE DOMAIN-CONTAINING PROTEIN"/>
    <property type="match status" value="1"/>
</dbReference>
<keyword evidence="3" id="KW-1185">Reference proteome</keyword>
<dbReference type="FunFam" id="3.40.720.10:FF:000082">
    <property type="entry name" value="Protein CBG10792"/>
    <property type="match status" value="1"/>
</dbReference>
<accession>E3MJP7</accession>
<dbReference type="SUPFAM" id="SSF53649">
    <property type="entry name" value="Alkaline phosphatase-like"/>
    <property type="match status" value="2"/>
</dbReference>
<sequence length="1267" mass="146198">MLARIKTGPWRGIVVIGCFVTYMMILCFTIMAPGLSPQDYFGVYQPVFGNIPDNVDLSYWDQCDLPNFDVYDDEIITMIDPNANPSWNCNKNFKQLTYLKGGAWGLVNKQPNVTCRARCHWRKSDYQNIIGNWSESPGRMNCEVVEATCERNKTNFYGYLHTQILPTPPRPPKVETKNLTQYDVTVILLDSLSYTQARRSLPRTISYMSNHMDAVIFPFINKVGDNSRPNGMALWFGKLMEKLDRSIFEEKTVMGDWTNEYMCNVFKDNETSMFQEFQNYGYKTFLAEDWAKGTLNYPNCKGFDKPPIDHFMRPFQIALEGKISALWVTKQHLSAKTMCREHHHTLLEYLGQFYDAYPDQKKFSWLWPSVLGHDTENGFSHSDNDFYNFLVQHRKQVSFCFIFYFTDYFKRKALQLENSFVLFMGDHGLRFGSFRKTSVGSLDVNNPFLAMSIPKALRNTTKLLDFMKANAMNLQTHFDTRATILDILKYQSASNFTETEVHQIPGEKGNSFFRKQPDTPRSCKTLPIPLQYCICQFSKVNALTYSTVAISIGEKISADINEQITEGNFTEKCIKMEFGKVVSLLEYTEKNNESTIYTVEVKMKPPSNARYKFADFTMLSRIKTVHTNRWRGIVIIGCLATYIIILCFTIIALVLSPQDYYGVYQPVFGNIPINAGLSYWDQCDLPDFDVFDDEIITMINPNANPLWNCNRNFKQLTYLKGGAWGLVKKQPNVTCRARCHLRKSDYQNIIGNWSESPGRMNCEVVEATCERNKTNFYGYLHTQILPTPPRPPKVETKNLTQYDVTVILLDSLSYSQARRSLPRTISYMSDHMDAVIFPYINKVGDNSRPNGAALWFGKLIEKLDRSVFEEKTVMADWTHQYMCYVFKDNETSMFQEFQNYGYKTLLAEDWAKGTLNYPNCKGFDKPPIDHLMRPFQLALEGRNTALGVTKQHLSAKTMCREHHHTLLEYLGQFYDAYPDQKKFSWIWPSKLGHESENGFSHSDNDFYNFLVQHRKQLENSFVLFMGDHGLRFGSFRKTNVGSLDVNNPFLAMSIPKALRNTTKLLDFMKANAMNLQTHFDTRATILDILKYQSASNFTETEVHQIPGEKGNSFFRKQPDTSRSCKSLPIPFQYCICQFAKVKASTNSTVAISIGEKISADINEQIEEGNFTEKCIKMELLKVVSLLEYTEKNNDSTIYTVEIEMRPPSDARYKTNVKILSTGEIKTLGMVERSNRYGKTANCIQSEHHRPYCYCKNNIIQKRTTKKA</sequence>
<evidence type="ECO:0000313" key="3">
    <source>
        <dbReference type="Proteomes" id="UP000008281"/>
    </source>
</evidence>